<dbReference type="KEGG" id="scor:J3U87_31725"/>
<evidence type="ECO:0000259" key="4">
    <source>
        <dbReference type="Pfam" id="PF00437"/>
    </source>
</evidence>
<dbReference type="SUPFAM" id="SSF52540">
    <property type="entry name" value="P-loop containing nucleoside triphosphate hydrolases"/>
    <property type="match status" value="1"/>
</dbReference>
<dbReference type="PANTHER" id="PTHR30258:SF2">
    <property type="entry name" value="COMG OPERON PROTEIN 1"/>
    <property type="match status" value="1"/>
</dbReference>
<dbReference type="InterPro" id="IPR027417">
    <property type="entry name" value="P-loop_NTPase"/>
</dbReference>
<sequence length="460" mass="51696">MTTDLTQMFAPGFLEKHRLKLHHTDAGLHAFAVNRLSEPLEHWLLFLSEGRLELTYLDETAWARIDHPEAQESHQDGDEKIVRWVQELLTEAVTTGASDIHVEPRTHRVQVRFRQDGRLQVVRDFGLEYRDELISRVKVLADLDIAEKRRPQDGKIQITVRGRAVDFRVSTIPTGKGEKLVIRVLDQSQGQWQLEKLGMPEPIEAAVREGIGRPHGLVLVTGPTGSGKTTTLYAALQEIKNDQLNIMTIEDPIEYQIDGLNQSQVRPALGYGFSDALRSFLRQDPNVIMVGEIRDGETADMSIRASLTGHLVLSTLHTNTAPGAVPRLIDIGAEPYLVASALHLVVAQRLVRRLCPDCKAEDTRSADTIRKYDLPAEASETFWNGRDCPRCQQTGYRGRCGVFEAFTINDAIRDAIHDRKPEPELRRLASDYQPMVRHGLALAARGLTSLDELLREIVLL</sequence>
<feature type="domain" description="Bacterial type II secretion system protein E" evidence="4">
    <location>
        <begin position="75"/>
        <end position="455"/>
    </location>
</feature>
<proteinExistence type="inferred from homology"/>
<keyword evidence="6" id="KW-1185">Reference proteome</keyword>
<protein>
    <submittedName>
        <fullName evidence="5">Type II/IV secretion system protein</fullName>
    </submittedName>
</protein>
<evidence type="ECO:0000313" key="6">
    <source>
        <dbReference type="Proteomes" id="UP000663929"/>
    </source>
</evidence>
<evidence type="ECO:0000313" key="5">
    <source>
        <dbReference type="EMBL" id="QTD50178.1"/>
    </source>
</evidence>
<dbReference type="Gene3D" id="3.30.450.90">
    <property type="match status" value="1"/>
</dbReference>
<evidence type="ECO:0000256" key="1">
    <source>
        <dbReference type="ARBA" id="ARBA00006611"/>
    </source>
</evidence>
<dbReference type="GO" id="GO:0005524">
    <property type="term" value="F:ATP binding"/>
    <property type="evidence" value="ECO:0007669"/>
    <property type="project" value="UniProtKB-KW"/>
</dbReference>
<dbReference type="Gene3D" id="3.40.50.300">
    <property type="entry name" value="P-loop containing nucleotide triphosphate hydrolases"/>
    <property type="match status" value="1"/>
</dbReference>
<dbReference type="InterPro" id="IPR001482">
    <property type="entry name" value="T2SS/T4SS_dom"/>
</dbReference>
<organism evidence="5 6">
    <name type="scientific">Sulfidibacter corallicola</name>
    <dbReference type="NCBI Taxonomy" id="2818388"/>
    <lineage>
        <taxon>Bacteria</taxon>
        <taxon>Pseudomonadati</taxon>
        <taxon>Acidobacteriota</taxon>
        <taxon>Holophagae</taxon>
        <taxon>Acanthopleuribacterales</taxon>
        <taxon>Acanthopleuribacteraceae</taxon>
        <taxon>Sulfidibacter</taxon>
    </lineage>
</organism>
<comment type="similarity">
    <text evidence="1">Belongs to the GSP E family.</text>
</comment>
<accession>A0A8A4TMP4</accession>
<keyword evidence="2" id="KW-0547">Nucleotide-binding</keyword>
<dbReference type="Pfam" id="PF00437">
    <property type="entry name" value="T2SSE"/>
    <property type="match status" value="1"/>
</dbReference>
<keyword evidence="3" id="KW-0067">ATP-binding</keyword>
<dbReference type="CDD" id="cd01129">
    <property type="entry name" value="PulE-GspE-like"/>
    <property type="match status" value="1"/>
</dbReference>
<dbReference type="GO" id="GO:0005886">
    <property type="term" value="C:plasma membrane"/>
    <property type="evidence" value="ECO:0007669"/>
    <property type="project" value="TreeGrafter"/>
</dbReference>
<evidence type="ECO:0000256" key="2">
    <source>
        <dbReference type="ARBA" id="ARBA00022741"/>
    </source>
</evidence>
<dbReference type="AlphaFoldDB" id="A0A8A4TMP4"/>
<dbReference type="Proteomes" id="UP000663929">
    <property type="component" value="Chromosome"/>
</dbReference>
<dbReference type="EMBL" id="CP071793">
    <property type="protein sequence ID" value="QTD50178.1"/>
    <property type="molecule type" value="Genomic_DNA"/>
</dbReference>
<dbReference type="RefSeq" id="WP_237379809.1">
    <property type="nucleotide sequence ID" value="NZ_CP071793.1"/>
</dbReference>
<evidence type="ECO:0000256" key="3">
    <source>
        <dbReference type="ARBA" id="ARBA00022840"/>
    </source>
</evidence>
<gene>
    <name evidence="5" type="ORF">J3U87_31725</name>
</gene>
<dbReference type="GO" id="GO:0016887">
    <property type="term" value="F:ATP hydrolysis activity"/>
    <property type="evidence" value="ECO:0007669"/>
    <property type="project" value="TreeGrafter"/>
</dbReference>
<dbReference type="PANTHER" id="PTHR30258">
    <property type="entry name" value="TYPE II SECRETION SYSTEM PROTEIN GSPE-RELATED"/>
    <property type="match status" value="1"/>
</dbReference>
<name>A0A8A4TMP4_SULCO</name>
<reference evidence="5" key="1">
    <citation type="submission" date="2021-03" db="EMBL/GenBank/DDBJ databases">
        <title>Acanthopleuribacteraceae sp. M133.</title>
        <authorList>
            <person name="Wang G."/>
        </authorList>
    </citation>
    <scope>NUCLEOTIDE SEQUENCE</scope>
    <source>
        <strain evidence="5">M133</strain>
    </source>
</reference>